<feature type="compositionally biased region" description="Basic and acidic residues" evidence="1">
    <location>
        <begin position="235"/>
        <end position="246"/>
    </location>
</feature>
<dbReference type="eggNOG" id="ENOG502TJ6D">
    <property type="taxonomic scope" value="Eukaryota"/>
</dbReference>
<gene>
    <name evidence="2" type="ORF">CAEBREN_10280</name>
</gene>
<feature type="compositionally biased region" description="Basic residues" evidence="1">
    <location>
        <begin position="497"/>
        <end position="513"/>
    </location>
</feature>
<feature type="region of interest" description="Disordered" evidence="1">
    <location>
        <begin position="1"/>
        <end position="262"/>
    </location>
</feature>
<feature type="compositionally biased region" description="Basic and acidic residues" evidence="1">
    <location>
        <begin position="448"/>
        <end position="462"/>
    </location>
</feature>
<feature type="compositionally biased region" description="Polar residues" evidence="1">
    <location>
        <begin position="808"/>
        <end position="827"/>
    </location>
</feature>
<evidence type="ECO:0000313" key="2">
    <source>
        <dbReference type="EMBL" id="EGT30401.1"/>
    </source>
</evidence>
<feature type="compositionally biased region" description="Polar residues" evidence="1">
    <location>
        <begin position="192"/>
        <end position="206"/>
    </location>
</feature>
<evidence type="ECO:0000313" key="3">
    <source>
        <dbReference type="Proteomes" id="UP000008068"/>
    </source>
</evidence>
<feature type="region of interest" description="Disordered" evidence="1">
    <location>
        <begin position="279"/>
        <end position="304"/>
    </location>
</feature>
<feature type="compositionally biased region" description="Basic and acidic residues" evidence="1">
    <location>
        <begin position="542"/>
        <end position="556"/>
    </location>
</feature>
<feature type="compositionally biased region" description="Polar residues" evidence="1">
    <location>
        <begin position="355"/>
        <end position="364"/>
    </location>
</feature>
<dbReference type="EMBL" id="GL379786">
    <property type="protein sequence ID" value="EGT30401.1"/>
    <property type="molecule type" value="Genomic_DNA"/>
</dbReference>
<name>G0M7K4_CAEBE</name>
<feature type="compositionally biased region" description="Polar residues" evidence="1">
    <location>
        <begin position="41"/>
        <end position="52"/>
    </location>
</feature>
<accession>G0M7K4</accession>
<organism evidence="3">
    <name type="scientific">Caenorhabditis brenneri</name>
    <name type="common">Nematode worm</name>
    <dbReference type="NCBI Taxonomy" id="135651"/>
    <lineage>
        <taxon>Eukaryota</taxon>
        <taxon>Metazoa</taxon>
        <taxon>Ecdysozoa</taxon>
        <taxon>Nematoda</taxon>
        <taxon>Chromadorea</taxon>
        <taxon>Rhabditida</taxon>
        <taxon>Rhabditina</taxon>
        <taxon>Rhabditomorpha</taxon>
        <taxon>Rhabditoidea</taxon>
        <taxon>Rhabditidae</taxon>
        <taxon>Peloderinae</taxon>
        <taxon>Caenorhabditis</taxon>
    </lineage>
</organism>
<dbReference type="Proteomes" id="UP000008068">
    <property type="component" value="Unassembled WGS sequence"/>
</dbReference>
<feature type="region of interest" description="Disordered" evidence="1">
    <location>
        <begin position="808"/>
        <end position="971"/>
    </location>
</feature>
<feature type="compositionally biased region" description="Polar residues" evidence="1">
    <location>
        <begin position="148"/>
        <end position="168"/>
    </location>
</feature>
<feature type="region of interest" description="Disordered" evidence="1">
    <location>
        <begin position="495"/>
        <end position="618"/>
    </location>
</feature>
<feature type="compositionally biased region" description="Polar residues" evidence="1">
    <location>
        <begin position="67"/>
        <end position="78"/>
    </location>
</feature>
<dbReference type="InParanoid" id="G0M7K4"/>
<dbReference type="HOGENOM" id="CLU_305490_0_0_1"/>
<feature type="compositionally biased region" description="Basic and acidic residues" evidence="1">
    <location>
        <begin position="572"/>
        <end position="581"/>
    </location>
</feature>
<proteinExistence type="predicted"/>
<feature type="compositionally biased region" description="Polar residues" evidence="1">
    <location>
        <begin position="375"/>
        <end position="409"/>
    </location>
</feature>
<protein>
    <submittedName>
        <fullName evidence="2">Uncharacterized protein</fullName>
    </submittedName>
</protein>
<feature type="region of interest" description="Disordered" evidence="1">
    <location>
        <begin position="354"/>
        <end position="409"/>
    </location>
</feature>
<feature type="compositionally biased region" description="Polar residues" evidence="1">
    <location>
        <begin position="286"/>
        <end position="304"/>
    </location>
</feature>
<evidence type="ECO:0000256" key="1">
    <source>
        <dbReference type="SAM" id="MobiDB-lite"/>
    </source>
</evidence>
<feature type="compositionally biased region" description="Polar residues" evidence="1">
    <location>
        <begin position="930"/>
        <end position="953"/>
    </location>
</feature>
<feature type="compositionally biased region" description="Polar residues" evidence="1">
    <location>
        <begin position="106"/>
        <end position="129"/>
    </location>
</feature>
<feature type="compositionally biased region" description="Basic and acidic residues" evidence="1">
    <location>
        <begin position="955"/>
        <end position="965"/>
    </location>
</feature>
<feature type="region of interest" description="Disordered" evidence="1">
    <location>
        <begin position="438"/>
        <end position="466"/>
    </location>
</feature>
<keyword evidence="3" id="KW-1185">Reference proteome</keyword>
<feature type="compositionally biased region" description="Basic residues" evidence="1">
    <location>
        <begin position="528"/>
        <end position="540"/>
    </location>
</feature>
<dbReference type="AlphaFoldDB" id="G0M7K4"/>
<feature type="compositionally biased region" description="Low complexity" evidence="1">
    <location>
        <begin position="1"/>
        <end position="23"/>
    </location>
</feature>
<reference evidence="3" key="1">
    <citation type="submission" date="2011-07" db="EMBL/GenBank/DDBJ databases">
        <authorList>
            <consortium name="Caenorhabditis brenneri Sequencing and Analysis Consortium"/>
            <person name="Wilson R.K."/>
        </authorList>
    </citation>
    <scope>NUCLEOTIDE SEQUENCE [LARGE SCALE GENOMIC DNA]</scope>
    <source>
        <strain evidence="3">PB2801</strain>
    </source>
</reference>
<sequence length="971" mass="106337">MASRNDSSSSSNFQRSDSNRSSFAGRRGDFAAPFPPMNRPSDVSSSQASDFQRGNPYCASFRRRGMSTGNPHPSTNRASDAPPSQAVNFQRGDPNRASYTRRRGMSTGQPYSHENRSSDVSSAAASNFQRGDPNRASYARSRVMSAGQPYQQENRSSDVSSAAASNFQRGDPNRASLARRRGMSTGHPHPPTNRSWVPPSQSTDFQRGNPYCSSFARRGGMAAGQAHPQGNRSTDAPKEPPVRADHSFGSGWRAAAQSAQAKNAAEDLIAPLSNVSFKKPMDNVRGQFNSDNHGRNTKNSQQKNYSIETDLIFRGGPSSNASVHNGTMIGIESQHKEQKQKSSIFSVFGKLGFKNAQQQGPPSQDSKDRRHGHASSGNENVRGNIQSTSSQGSECGPSTSSQFGETSSNKRVLRSNFNVSFSAGIDEHNTSVRSNVSFANTSSVQSKPVDENSRLGRDKDAGASHPGMLQKFGIRVAAGLSKAFYCPDKTLPSISKVNKKKSRSQRSRGRSSSRGKDEEGSSGERTPKTVRRVQKQRSRASSRADDSSDAEGHPHDTSSMCDDSVFDESGDESYHVPEQKLKRSASSVSSRFSRKQSEEVTPSKGPRTRSSFRMDSNRAERLNQTLDVVPTTGNVSFSESQMNQSFAGEASKKNVRFVRNKSRASVRLDTSLGWSQFSMMEEPSTPPSGWRYVAFIKNLEIKEVGPLESKVGVYYTHDGFVKNMPEILVQNGVCYFYRENSDDAVQMPPHFEFNLFPDVPCSPGTVIAGKYQSLKDTDPRVEIFAKQLISGKSLRDLYTQIVRPTPGSDSGNIFSLGGESSQSNNVDSRPAPEVVKTEASVAPPVKRQLLLPKQVKAGRPENALPPTRVGDLHTFSPRAEDQQPEEPSTPPHTSASVAPLLASHSRWTVYKDEDEDHPSIKRRRHGDAPSGSTAVQNLNTNPETPRSRNSASGNPRKEFWRDCKRANPFAK</sequence>